<dbReference type="InterPro" id="IPR011032">
    <property type="entry name" value="GroES-like_sf"/>
</dbReference>
<protein>
    <submittedName>
        <fullName evidence="2">Alcohol dehydrogenase, zinc-binding protein</fullName>
    </submittedName>
</protein>
<dbReference type="SUPFAM" id="SSF51735">
    <property type="entry name" value="NAD(P)-binding Rossmann-fold domains"/>
    <property type="match status" value="1"/>
</dbReference>
<dbReference type="Pfam" id="PF00107">
    <property type="entry name" value="ADH_zinc_N"/>
    <property type="match status" value="1"/>
</dbReference>
<dbReference type="InterPro" id="IPR013149">
    <property type="entry name" value="ADH-like_C"/>
</dbReference>
<dbReference type="AlphaFoldDB" id="F8GU68"/>
<dbReference type="Proteomes" id="UP000006798">
    <property type="component" value="Plasmid pBB1"/>
</dbReference>
<dbReference type="PANTHER" id="PTHR43677:SF4">
    <property type="entry name" value="QUINONE OXIDOREDUCTASE-LIKE PROTEIN 2"/>
    <property type="match status" value="1"/>
</dbReference>
<dbReference type="CDD" id="cd08241">
    <property type="entry name" value="QOR1"/>
    <property type="match status" value="1"/>
</dbReference>
<dbReference type="InterPro" id="IPR013154">
    <property type="entry name" value="ADH-like_N"/>
</dbReference>
<dbReference type="RefSeq" id="WP_013959305.1">
    <property type="nucleotide sequence ID" value="NC_015727.1"/>
</dbReference>
<sequence>MKALRVHHYDSSDAIRLDEVAIPEPGDGEVRIRIEASGISFVDMLIARGGYQVRLTPPFVPGSEFSGIVDAIGPSVAPGLKVGDRVCGTGSAVWAQYVCLPASHLHPIPGNASMPEAAVLTVSFGTALYGLRERGELVTEETLLVLGAAGGVGYAAVQVGKALGARVIAVASTAQKRFALLAAGADEVVDGAGDWKDAVKSLSGRSGVDVVFDPVGNDATDAAFRTLGWGGRHLMVGFAGGDVPLLKSNLAIVKGASLVGVDYRQFGERDPGRRFDLEREVLEMWSDGKVKPLVTHTIPLHRFDAALEHAQSRSTVGRVVFTAE</sequence>
<dbReference type="SUPFAM" id="SSF50129">
    <property type="entry name" value="GroES-like"/>
    <property type="match status" value="1"/>
</dbReference>
<dbReference type="Gene3D" id="3.90.180.10">
    <property type="entry name" value="Medium-chain alcohol dehydrogenases, catalytic domain"/>
    <property type="match status" value="1"/>
</dbReference>
<organism evidence="2 3">
    <name type="scientific">Cupriavidus necator (strain ATCC 43291 / DSM 13513 / CCUG 52238 / LMG 8453 / N-1)</name>
    <name type="common">Ralstonia eutropha</name>
    <dbReference type="NCBI Taxonomy" id="1042878"/>
    <lineage>
        <taxon>Bacteria</taxon>
        <taxon>Pseudomonadati</taxon>
        <taxon>Pseudomonadota</taxon>
        <taxon>Betaproteobacteria</taxon>
        <taxon>Burkholderiales</taxon>
        <taxon>Burkholderiaceae</taxon>
        <taxon>Cupriavidus</taxon>
    </lineage>
</organism>
<gene>
    <name evidence="2" type="ordered locus">CNE_BB1p08580</name>
</gene>
<dbReference type="GeneID" id="34312005"/>
<dbReference type="InterPro" id="IPR051397">
    <property type="entry name" value="Zn-ADH-like_protein"/>
</dbReference>
<reference evidence="2 3" key="1">
    <citation type="journal article" date="2011" name="J. Bacteriol.">
        <title>Complete genome sequence of the type strain Cupriavidus necator N-1.</title>
        <authorList>
            <person name="Poehlein A."/>
            <person name="Kusian B."/>
            <person name="Friedrich B."/>
            <person name="Daniel R."/>
            <person name="Bowien B."/>
        </authorList>
    </citation>
    <scope>NUCLEOTIDE SEQUENCE [LARGE SCALE GENOMIC DNA]</scope>
    <source>
        <strain evidence="3">ATCC 43291 / DSM 13513 / CCUG 52238 / LMG 8453 / N-1</strain>
        <plasmid evidence="2 3">pBB1</plasmid>
    </source>
</reference>
<dbReference type="InterPro" id="IPR036291">
    <property type="entry name" value="NAD(P)-bd_dom_sf"/>
</dbReference>
<keyword evidence="2" id="KW-0614">Plasmid</keyword>
<dbReference type="Pfam" id="PF08240">
    <property type="entry name" value="ADH_N"/>
    <property type="match status" value="1"/>
</dbReference>
<dbReference type="GO" id="GO:0016491">
    <property type="term" value="F:oxidoreductase activity"/>
    <property type="evidence" value="ECO:0007669"/>
    <property type="project" value="InterPro"/>
</dbReference>
<name>F8GU68_CUPNN</name>
<dbReference type="InterPro" id="IPR020843">
    <property type="entry name" value="ER"/>
</dbReference>
<feature type="domain" description="Enoyl reductase (ER)" evidence="1">
    <location>
        <begin position="10"/>
        <end position="321"/>
    </location>
</feature>
<dbReference type="Gene3D" id="3.40.50.720">
    <property type="entry name" value="NAD(P)-binding Rossmann-like Domain"/>
    <property type="match status" value="1"/>
</dbReference>
<evidence type="ECO:0000259" key="1">
    <source>
        <dbReference type="SMART" id="SM00829"/>
    </source>
</evidence>
<dbReference type="SMART" id="SM00829">
    <property type="entry name" value="PKS_ER"/>
    <property type="match status" value="1"/>
</dbReference>
<evidence type="ECO:0000313" key="3">
    <source>
        <dbReference type="Proteomes" id="UP000006798"/>
    </source>
</evidence>
<dbReference type="KEGG" id="cnc:CNE_BB1p08580"/>
<dbReference type="PANTHER" id="PTHR43677">
    <property type="entry name" value="SHORT-CHAIN DEHYDROGENASE/REDUCTASE"/>
    <property type="match status" value="1"/>
</dbReference>
<evidence type="ECO:0000313" key="2">
    <source>
        <dbReference type="EMBL" id="AEI82272.1"/>
    </source>
</evidence>
<dbReference type="EMBL" id="CP002879">
    <property type="protein sequence ID" value="AEI82272.1"/>
    <property type="molecule type" value="Genomic_DNA"/>
</dbReference>
<dbReference type="HOGENOM" id="CLU_026673_3_1_4"/>
<accession>F8GU68</accession>
<geneLocation type="plasmid" evidence="2 3">
    <name>pBB1</name>
</geneLocation>
<proteinExistence type="predicted"/>